<feature type="transmembrane region" description="Helical" evidence="1">
    <location>
        <begin position="131"/>
        <end position="151"/>
    </location>
</feature>
<sequence length="208" mass="24647">MSGAKITKEQIFPKFDNPDFTNDQETLQFLNYLEKNDQELYEIGCSFEKAHKFAHFSYTNGKPNYMCPFFNEWLNEKKKNYTSNGENCNKVQLWTEYIEKLWIQLVENEDNKNWCPRETDMYKCSKSTPHVTAILVSFFIFATVVTVFLVLNNLSTVKHRFHSFLNKNERIGNNIYKYGSSKLLQYSENADTFMLNDFVNLQYHSSHN</sequence>
<evidence type="ECO:0000256" key="1">
    <source>
        <dbReference type="SAM" id="Phobius"/>
    </source>
</evidence>
<dbReference type="EMBL" id="FLQU01001505">
    <property type="protein sequence ID" value="SBS93353.1"/>
    <property type="molecule type" value="Genomic_DNA"/>
</dbReference>
<name>A0A1A8WMB7_PLAOA</name>
<keyword evidence="1" id="KW-0812">Transmembrane</keyword>
<dbReference type="AlphaFoldDB" id="A0A1A8WMB7"/>
<keyword evidence="1" id="KW-1133">Transmembrane helix</keyword>
<gene>
    <name evidence="2" type="ORF">POVCU2_0080550</name>
</gene>
<protein>
    <submittedName>
        <fullName evidence="2">PIR Superfamily Protein</fullName>
    </submittedName>
</protein>
<keyword evidence="1" id="KW-0472">Membrane</keyword>
<accession>A0A1A8WMB7</accession>
<evidence type="ECO:0000313" key="3">
    <source>
        <dbReference type="Proteomes" id="UP000078560"/>
    </source>
</evidence>
<evidence type="ECO:0000313" key="2">
    <source>
        <dbReference type="EMBL" id="SBS93353.1"/>
    </source>
</evidence>
<dbReference type="Proteomes" id="UP000078560">
    <property type="component" value="Unassembled WGS sequence"/>
</dbReference>
<proteinExistence type="predicted"/>
<organism evidence="2 3">
    <name type="scientific">Plasmodium ovale curtisi</name>
    <dbReference type="NCBI Taxonomy" id="864141"/>
    <lineage>
        <taxon>Eukaryota</taxon>
        <taxon>Sar</taxon>
        <taxon>Alveolata</taxon>
        <taxon>Apicomplexa</taxon>
        <taxon>Aconoidasida</taxon>
        <taxon>Haemosporida</taxon>
        <taxon>Plasmodiidae</taxon>
        <taxon>Plasmodium</taxon>
        <taxon>Plasmodium (Plasmodium)</taxon>
    </lineage>
</organism>
<reference evidence="3" key="1">
    <citation type="submission" date="2016-05" db="EMBL/GenBank/DDBJ databases">
        <authorList>
            <person name="Naeem Raeece"/>
        </authorList>
    </citation>
    <scope>NUCLEOTIDE SEQUENCE [LARGE SCALE GENOMIC DNA]</scope>
</reference>